<feature type="signal peptide" evidence="1">
    <location>
        <begin position="1"/>
        <end position="30"/>
    </location>
</feature>
<dbReference type="EMBL" id="JAESVA010000003">
    <property type="protein sequence ID" value="MCB8880443.1"/>
    <property type="molecule type" value="Genomic_DNA"/>
</dbReference>
<evidence type="ECO:0000313" key="4">
    <source>
        <dbReference type="Proteomes" id="UP000721844"/>
    </source>
</evidence>
<accession>A0A964E3Z3</accession>
<dbReference type="GO" id="GO:0009228">
    <property type="term" value="P:thiamine biosynthetic process"/>
    <property type="evidence" value="ECO:0007669"/>
    <property type="project" value="InterPro"/>
</dbReference>
<proteinExistence type="predicted"/>
<dbReference type="SUPFAM" id="SSF53850">
    <property type="entry name" value="Periplasmic binding protein-like II"/>
    <property type="match status" value="1"/>
</dbReference>
<reference evidence="3 4" key="1">
    <citation type="journal article" date="2021" name="Microorganisms">
        <title>Acidisoma silvae sp. nov. and Acidisomacellulosilytica sp. nov., Two Acidophilic Bacteria Isolated from Decaying Wood, Hydrolyzing Cellulose and Producing Poly-3-hydroxybutyrate.</title>
        <authorList>
            <person name="Mieszkin S."/>
            <person name="Pouder E."/>
            <person name="Uroz S."/>
            <person name="Simon-Colin C."/>
            <person name="Alain K."/>
        </authorList>
    </citation>
    <scope>NUCLEOTIDE SEQUENCE [LARGE SCALE GENOMIC DNA]</scope>
    <source>
        <strain evidence="3 4">HW T5.17</strain>
    </source>
</reference>
<dbReference type="RefSeq" id="WP_227307098.1">
    <property type="nucleotide sequence ID" value="NZ_JAESVA010000003.1"/>
</dbReference>
<dbReference type="PANTHER" id="PTHR31528:SF3">
    <property type="entry name" value="THIAMINE BIOSYNTHESIS PROTEIN HI_0357-RELATED"/>
    <property type="match status" value="1"/>
</dbReference>
<protein>
    <submittedName>
        <fullName evidence="3">ABC transporter substrate-binding protein</fullName>
    </submittedName>
</protein>
<evidence type="ECO:0000313" key="3">
    <source>
        <dbReference type="EMBL" id="MCB8880443.1"/>
    </source>
</evidence>
<dbReference type="Pfam" id="PF09084">
    <property type="entry name" value="NMT1"/>
    <property type="match status" value="1"/>
</dbReference>
<dbReference type="PANTHER" id="PTHR31528">
    <property type="entry name" value="4-AMINO-5-HYDROXYMETHYL-2-METHYLPYRIMIDINE PHOSPHATE SYNTHASE THI11-RELATED"/>
    <property type="match status" value="1"/>
</dbReference>
<name>A0A964E3Z3_9PROT</name>
<feature type="domain" description="SsuA/THI5-like" evidence="2">
    <location>
        <begin position="47"/>
        <end position="259"/>
    </location>
</feature>
<evidence type="ECO:0000259" key="2">
    <source>
        <dbReference type="Pfam" id="PF09084"/>
    </source>
</evidence>
<organism evidence="3 4">
    <name type="scientific">Acidisoma cellulosilyticum</name>
    <dbReference type="NCBI Taxonomy" id="2802395"/>
    <lineage>
        <taxon>Bacteria</taxon>
        <taxon>Pseudomonadati</taxon>
        <taxon>Pseudomonadota</taxon>
        <taxon>Alphaproteobacteria</taxon>
        <taxon>Acetobacterales</taxon>
        <taxon>Acidocellaceae</taxon>
        <taxon>Acidisoma</taxon>
    </lineage>
</organism>
<feature type="chain" id="PRO_5037928403" evidence="1">
    <location>
        <begin position="31"/>
        <end position="330"/>
    </location>
</feature>
<sequence>MRPSFSLKLVTILAMGLVLSPRFSGGPVQAASLTPVNFVYDWPVADFDMVPIVVGQEKGFYAKHGLNVSVLFPPDAQTTARMLATKRADIGFEATTDLVFAANQGIPVISIANFTQTNSWCLIGRPGEPVDVTKLKGKSIGIFTDSWTKAMMGFVLKKAGLQESDVKQIIATDDDMPMLLSKKIDIATNAAAYGLAEVEDGAHEMPVLDCNDAIGVPNIPVWVFTGSPDWLKANAATVKAWLAATSEAIDWSIAHPTDAAKIFTKAYPPAGSENYNLIGWTYTAGLMKGPDGYFKQTDQQWTVLAQALKDIGQISEVKAPSLYYTNDYLP</sequence>
<evidence type="ECO:0000256" key="1">
    <source>
        <dbReference type="SAM" id="SignalP"/>
    </source>
</evidence>
<gene>
    <name evidence="3" type="ORF">ACELLULO517_09385</name>
</gene>
<dbReference type="Gene3D" id="3.40.190.10">
    <property type="entry name" value="Periplasmic binding protein-like II"/>
    <property type="match status" value="2"/>
</dbReference>
<comment type="caution">
    <text evidence="3">The sequence shown here is derived from an EMBL/GenBank/DDBJ whole genome shotgun (WGS) entry which is preliminary data.</text>
</comment>
<dbReference type="Proteomes" id="UP000721844">
    <property type="component" value="Unassembled WGS sequence"/>
</dbReference>
<dbReference type="InterPro" id="IPR027939">
    <property type="entry name" value="NMT1/THI5"/>
</dbReference>
<keyword evidence="4" id="KW-1185">Reference proteome</keyword>
<dbReference type="AlphaFoldDB" id="A0A964E3Z3"/>
<dbReference type="InterPro" id="IPR015168">
    <property type="entry name" value="SsuA/THI5"/>
</dbReference>
<keyword evidence="1" id="KW-0732">Signal</keyword>